<sequence>MIGSKKSLFNYTTCPYKDSVQLADDSFTSISRICSVVCTPYITLSSILSVSKFPVNLLFVSTITKALNCKLKFFPDHCVFQDLQTGKTIGSDRLCDDLYLLDRLSSMS</sequence>
<proteinExistence type="predicted"/>
<evidence type="ECO:0000313" key="2">
    <source>
        <dbReference type="Proteomes" id="UP000323506"/>
    </source>
</evidence>
<name>A0A5D2EYZ9_GOSDA</name>
<accession>A0A5D2EYZ9</accession>
<reference evidence="1 2" key="1">
    <citation type="submission" date="2019-06" db="EMBL/GenBank/DDBJ databases">
        <title>WGS assembly of Gossypium darwinii.</title>
        <authorList>
            <person name="Chen Z.J."/>
            <person name="Sreedasyam A."/>
            <person name="Ando A."/>
            <person name="Song Q."/>
            <person name="De L."/>
            <person name="Hulse-Kemp A."/>
            <person name="Ding M."/>
            <person name="Ye W."/>
            <person name="Kirkbride R."/>
            <person name="Jenkins J."/>
            <person name="Plott C."/>
            <person name="Lovell J."/>
            <person name="Lin Y.-M."/>
            <person name="Vaughn R."/>
            <person name="Liu B."/>
            <person name="Li W."/>
            <person name="Simpson S."/>
            <person name="Scheffler B."/>
            <person name="Saski C."/>
            <person name="Grover C."/>
            <person name="Hu G."/>
            <person name="Conover J."/>
            <person name="Carlson J."/>
            <person name="Shu S."/>
            <person name="Boston L."/>
            <person name="Williams M."/>
            <person name="Peterson D."/>
            <person name="Mcgee K."/>
            <person name="Jones D."/>
            <person name="Wendel J."/>
            <person name="Stelly D."/>
            <person name="Grimwood J."/>
            <person name="Schmutz J."/>
        </authorList>
    </citation>
    <scope>NUCLEOTIDE SEQUENCE [LARGE SCALE GENOMIC DNA]</scope>
    <source>
        <strain evidence="1">1808015.09</strain>
    </source>
</reference>
<dbReference type="Proteomes" id="UP000323506">
    <property type="component" value="Chromosome A10"/>
</dbReference>
<gene>
    <name evidence="1" type="ORF">ES288_A10G154400v1</name>
</gene>
<organism evidence="1 2">
    <name type="scientific">Gossypium darwinii</name>
    <name type="common">Darwin's cotton</name>
    <name type="synonym">Gossypium barbadense var. darwinii</name>
    <dbReference type="NCBI Taxonomy" id="34276"/>
    <lineage>
        <taxon>Eukaryota</taxon>
        <taxon>Viridiplantae</taxon>
        <taxon>Streptophyta</taxon>
        <taxon>Embryophyta</taxon>
        <taxon>Tracheophyta</taxon>
        <taxon>Spermatophyta</taxon>
        <taxon>Magnoliopsida</taxon>
        <taxon>eudicotyledons</taxon>
        <taxon>Gunneridae</taxon>
        <taxon>Pentapetalae</taxon>
        <taxon>rosids</taxon>
        <taxon>malvids</taxon>
        <taxon>Malvales</taxon>
        <taxon>Malvaceae</taxon>
        <taxon>Malvoideae</taxon>
        <taxon>Gossypium</taxon>
    </lineage>
</organism>
<protein>
    <submittedName>
        <fullName evidence="1">Uncharacterized protein</fullName>
    </submittedName>
</protein>
<keyword evidence="2" id="KW-1185">Reference proteome</keyword>
<evidence type="ECO:0000313" key="1">
    <source>
        <dbReference type="EMBL" id="TYG98903.1"/>
    </source>
</evidence>
<dbReference type="AlphaFoldDB" id="A0A5D2EYZ9"/>
<dbReference type="EMBL" id="CM017697">
    <property type="protein sequence ID" value="TYG98903.1"/>
    <property type="molecule type" value="Genomic_DNA"/>
</dbReference>